<keyword evidence="4 9" id="KW-0819">tRNA processing</keyword>
<keyword evidence="7 9" id="KW-0067">ATP-binding</keyword>
<evidence type="ECO:0000313" key="12">
    <source>
        <dbReference type="Proteomes" id="UP000010809"/>
    </source>
</evidence>
<dbReference type="GO" id="GO:0006450">
    <property type="term" value="P:regulation of translational fidelity"/>
    <property type="evidence" value="ECO:0007669"/>
    <property type="project" value="TreeGrafter"/>
</dbReference>
<evidence type="ECO:0000256" key="9">
    <source>
        <dbReference type="HAMAP-Rule" id="MF_01852"/>
    </source>
</evidence>
<dbReference type="Pfam" id="PF01300">
    <property type="entry name" value="Sua5_yciO_yrdC"/>
    <property type="match status" value="1"/>
</dbReference>
<dbReference type="KEGG" id="tni:TVNIR_0412"/>
<comment type="subcellular location">
    <subcellularLocation>
        <location evidence="1 9">Cytoplasm</location>
    </subcellularLocation>
</comment>
<dbReference type="PROSITE" id="PS51163">
    <property type="entry name" value="YRDC"/>
    <property type="match status" value="1"/>
</dbReference>
<proteinExistence type="inferred from homology"/>
<dbReference type="PANTHER" id="PTHR17490:SF18">
    <property type="entry name" value="THREONYLCARBAMOYL-AMP SYNTHASE"/>
    <property type="match status" value="1"/>
</dbReference>
<evidence type="ECO:0000256" key="7">
    <source>
        <dbReference type="ARBA" id="ARBA00022840"/>
    </source>
</evidence>
<comment type="catalytic activity">
    <reaction evidence="8 9">
        <text>L-threonine + hydrogencarbonate + ATP = L-threonylcarbamoyladenylate + diphosphate + H2O</text>
        <dbReference type="Rhea" id="RHEA:36407"/>
        <dbReference type="ChEBI" id="CHEBI:15377"/>
        <dbReference type="ChEBI" id="CHEBI:17544"/>
        <dbReference type="ChEBI" id="CHEBI:30616"/>
        <dbReference type="ChEBI" id="CHEBI:33019"/>
        <dbReference type="ChEBI" id="CHEBI:57926"/>
        <dbReference type="ChEBI" id="CHEBI:73682"/>
        <dbReference type="EC" id="2.7.7.87"/>
    </reaction>
</comment>
<dbReference type="GO" id="GO:0003725">
    <property type="term" value="F:double-stranded RNA binding"/>
    <property type="evidence" value="ECO:0007669"/>
    <property type="project" value="InterPro"/>
</dbReference>
<dbReference type="RefSeq" id="WP_015257272.1">
    <property type="nucleotide sequence ID" value="NC_019902.2"/>
</dbReference>
<name>L0DSZ5_THIND</name>
<comment type="function">
    <text evidence="9">Required for the formation of a threonylcarbamoyl group on adenosine at position 37 (t(6)A37) in tRNAs that read codons beginning with adenine. Catalyzes the conversion of L-threonine, HCO(3)(-)/CO(2) and ATP to give threonylcarbamoyl-AMP (TC-AMP) as the acyladenylate intermediate, with the release of diphosphate.</text>
</comment>
<feature type="domain" description="YrdC-like" evidence="10">
    <location>
        <begin position="16"/>
        <end position="200"/>
    </location>
</feature>
<dbReference type="eggNOG" id="COG0009">
    <property type="taxonomic scope" value="Bacteria"/>
</dbReference>
<evidence type="ECO:0000256" key="6">
    <source>
        <dbReference type="ARBA" id="ARBA00022741"/>
    </source>
</evidence>
<sequence length="201" mass="20937">MTAPNGTASESGTLVSADVGVIARIVRQGGVIAYPTEAVFGLGCRPADAAACERVLATKGRDAGKGLIVITDDLARITCWLEPLPQAQQARAEATWPGPHTWLWPARASCPPWLRGAHTRLAVRVTAHPGARALCAAAGSALVSTSANRSGEPPCRDSAEVRVRFEGQIDGILDLPCGGADEPSSIRDIVTGAWLRGGPRT</sequence>
<dbReference type="HAMAP" id="MF_01852">
    <property type="entry name" value="TsaC"/>
    <property type="match status" value="1"/>
</dbReference>
<evidence type="ECO:0000256" key="8">
    <source>
        <dbReference type="ARBA" id="ARBA00048366"/>
    </source>
</evidence>
<dbReference type="EMBL" id="CP003989">
    <property type="protein sequence ID" value="AGA32117.1"/>
    <property type="molecule type" value="Genomic_DNA"/>
</dbReference>
<evidence type="ECO:0000259" key="10">
    <source>
        <dbReference type="PROSITE" id="PS51163"/>
    </source>
</evidence>
<dbReference type="GO" id="GO:0061710">
    <property type="term" value="F:L-threonylcarbamoyladenylate synthase"/>
    <property type="evidence" value="ECO:0007669"/>
    <property type="project" value="UniProtKB-EC"/>
</dbReference>
<dbReference type="GO" id="GO:0005737">
    <property type="term" value="C:cytoplasm"/>
    <property type="evidence" value="ECO:0007669"/>
    <property type="project" value="UniProtKB-SubCell"/>
</dbReference>
<evidence type="ECO:0000256" key="3">
    <source>
        <dbReference type="ARBA" id="ARBA00022679"/>
    </source>
</evidence>
<evidence type="ECO:0000256" key="4">
    <source>
        <dbReference type="ARBA" id="ARBA00022694"/>
    </source>
</evidence>
<evidence type="ECO:0000313" key="11">
    <source>
        <dbReference type="EMBL" id="AGA32117.1"/>
    </source>
</evidence>
<keyword evidence="5 9" id="KW-0548">Nucleotidyltransferase</keyword>
<keyword evidence="12" id="KW-1185">Reference proteome</keyword>
<dbReference type="Proteomes" id="UP000010809">
    <property type="component" value="Chromosome"/>
</dbReference>
<dbReference type="SUPFAM" id="SSF55821">
    <property type="entry name" value="YrdC/RibB"/>
    <property type="match status" value="1"/>
</dbReference>
<dbReference type="InterPro" id="IPR017945">
    <property type="entry name" value="DHBP_synth_RibB-like_a/b_dom"/>
</dbReference>
<evidence type="ECO:0000256" key="5">
    <source>
        <dbReference type="ARBA" id="ARBA00022695"/>
    </source>
</evidence>
<dbReference type="InterPro" id="IPR050156">
    <property type="entry name" value="TC-AMP_synthase_SUA5"/>
</dbReference>
<evidence type="ECO:0000256" key="2">
    <source>
        <dbReference type="ARBA" id="ARBA00022490"/>
    </source>
</evidence>
<dbReference type="GO" id="GO:0005524">
    <property type="term" value="F:ATP binding"/>
    <property type="evidence" value="ECO:0007669"/>
    <property type="project" value="UniProtKB-UniRule"/>
</dbReference>
<evidence type="ECO:0000256" key="1">
    <source>
        <dbReference type="ARBA" id="ARBA00004496"/>
    </source>
</evidence>
<dbReference type="EC" id="2.7.7.87" evidence="9"/>
<dbReference type="GO" id="GO:0000049">
    <property type="term" value="F:tRNA binding"/>
    <property type="evidence" value="ECO:0007669"/>
    <property type="project" value="TreeGrafter"/>
</dbReference>
<organism evidence="11 12">
    <name type="scientific">Thioalkalivibrio nitratireducens (strain DSM 14787 / UNIQEM 213 / ALEN2)</name>
    <dbReference type="NCBI Taxonomy" id="1255043"/>
    <lineage>
        <taxon>Bacteria</taxon>
        <taxon>Pseudomonadati</taxon>
        <taxon>Pseudomonadota</taxon>
        <taxon>Gammaproteobacteria</taxon>
        <taxon>Chromatiales</taxon>
        <taxon>Ectothiorhodospiraceae</taxon>
        <taxon>Thioalkalivibrio</taxon>
    </lineage>
</organism>
<comment type="similarity">
    <text evidence="9">Belongs to the SUA5 family. TsaC subfamily.</text>
</comment>
<dbReference type="GO" id="GO:0002949">
    <property type="term" value="P:tRNA threonylcarbamoyladenosine modification"/>
    <property type="evidence" value="ECO:0007669"/>
    <property type="project" value="UniProtKB-UniRule"/>
</dbReference>
<dbReference type="InterPro" id="IPR006070">
    <property type="entry name" value="Sua5-like_dom"/>
</dbReference>
<dbReference type="STRING" id="1255043.TVNIR_0412"/>
<dbReference type="OrthoDB" id="9814580at2"/>
<keyword evidence="3 9" id="KW-0808">Transferase</keyword>
<dbReference type="HOGENOM" id="CLU_031397_6_0_6"/>
<dbReference type="Gene3D" id="3.90.870.10">
    <property type="entry name" value="DHBP synthase"/>
    <property type="match status" value="1"/>
</dbReference>
<dbReference type="PATRIC" id="fig|1255043.3.peg.414"/>
<keyword evidence="2 9" id="KW-0963">Cytoplasm</keyword>
<dbReference type="InterPro" id="IPR023535">
    <property type="entry name" value="TC-AMP_synthase"/>
</dbReference>
<reference evidence="11" key="1">
    <citation type="submission" date="2015-12" db="EMBL/GenBank/DDBJ databases">
        <authorList>
            <person name="Tikhonova T.V."/>
            <person name="Pavlov A.R."/>
            <person name="Beletsky A.V."/>
            <person name="Mardanov A.V."/>
            <person name="Sorokin D.Y."/>
            <person name="Ravin N.V."/>
            <person name="Popov V.O."/>
        </authorList>
    </citation>
    <scope>NUCLEOTIDE SEQUENCE</scope>
    <source>
        <strain evidence="11">DSM 14787</strain>
    </source>
</reference>
<gene>
    <name evidence="11" type="primary">rimN [H]</name>
    <name evidence="9" type="synonym">tsaC</name>
    <name evidence="11" type="ordered locus">TVNIR_0412</name>
</gene>
<dbReference type="PANTHER" id="PTHR17490">
    <property type="entry name" value="SUA5"/>
    <property type="match status" value="1"/>
</dbReference>
<protein>
    <recommendedName>
        <fullName evidence="9">Threonylcarbamoyl-AMP synthase</fullName>
        <shortName evidence="9">TC-AMP synthase</shortName>
        <ecNumber evidence="9">2.7.7.87</ecNumber>
    </recommendedName>
    <alternativeName>
        <fullName evidence="9">L-threonylcarbamoyladenylate synthase</fullName>
    </alternativeName>
    <alternativeName>
        <fullName evidence="9">t(6)A37 threonylcarbamoyladenosine biosynthesis protein TsaC</fullName>
    </alternativeName>
    <alternativeName>
        <fullName evidence="9">tRNA threonylcarbamoyladenosine biosynthesis protein TsaC</fullName>
    </alternativeName>
</protein>
<dbReference type="AlphaFoldDB" id="L0DSZ5"/>
<keyword evidence="6 9" id="KW-0547">Nucleotide-binding</keyword>
<accession>L0DSZ5</accession>